<organism evidence="1 2">
    <name type="scientific">Larinioides sclopetarius</name>
    <dbReference type="NCBI Taxonomy" id="280406"/>
    <lineage>
        <taxon>Eukaryota</taxon>
        <taxon>Metazoa</taxon>
        <taxon>Ecdysozoa</taxon>
        <taxon>Arthropoda</taxon>
        <taxon>Chelicerata</taxon>
        <taxon>Arachnida</taxon>
        <taxon>Araneae</taxon>
        <taxon>Araneomorphae</taxon>
        <taxon>Entelegynae</taxon>
        <taxon>Araneoidea</taxon>
        <taxon>Araneidae</taxon>
        <taxon>Larinioides</taxon>
    </lineage>
</organism>
<name>A0AAV2APE3_9ARAC</name>
<gene>
    <name evidence="1" type="ORF">LARSCL_LOCUS13961</name>
</gene>
<evidence type="ECO:0000313" key="1">
    <source>
        <dbReference type="EMBL" id="CAL1285871.1"/>
    </source>
</evidence>
<dbReference type="EMBL" id="CAXIEN010000196">
    <property type="protein sequence ID" value="CAL1285871.1"/>
    <property type="molecule type" value="Genomic_DNA"/>
</dbReference>
<dbReference type="AlphaFoldDB" id="A0AAV2APE3"/>
<proteinExistence type="predicted"/>
<sequence length="87" mass="9799">MGGYEVTVKLPMMFRVCSSAIRTDQWLPPKMSLVGVSDVKCIRSIRLSSRYHQKVAACVHFCDQICEHCNCEMRTVSVTATNCAQNQ</sequence>
<comment type="caution">
    <text evidence="1">The sequence shown here is derived from an EMBL/GenBank/DDBJ whole genome shotgun (WGS) entry which is preliminary data.</text>
</comment>
<keyword evidence="2" id="KW-1185">Reference proteome</keyword>
<accession>A0AAV2APE3</accession>
<protein>
    <submittedName>
        <fullName evidence="1">Uncharacterized protein</fullName>
    </submittedName>
</protein>
<reference evidence="1 2" key="1">
    <citation type="submission" date="2024-04" db="EMBL/GenBank/DDBJ databases">
        <authorList>
            <person name="Rising A."/>
            <person name="Reimegard J."/>
            <person name="Sonavane S."/>
            <person name="Akerstrom W."/>
            <person name="Nylinder S."/>
            <person name="Hedman E."/>
            <person name="Kallberg Y."/>
        </authorList>
    </citation>
    <scope>NUCLEOTIDE SEQUENCE [LARGE SCALE GENOMIC DNA]</scope>
</reference>
<evidence type="ECO:0000313" key="2">
    <source>
        <dbReference type="Proteomes" id="UP001497382"/>
    </source>
</evidence>
<dbReference type="Proteomes" id="UP001497382">
    <property type="component" value="Unassembled WGS sequence"/>
</dbReference>